<dbReference type="SMART" id="SM00100">
    <property type="entry name" value="cNMP"/>
    <property type="match status" value="1"/>
</dbReference>
<dbReference type="InterPro" id="IPR000595">
    <property type="entry name" value="cNMP-bd_dom"/>
</dbReference>
<dbReference type="Pfam" id="PF13545">
    <property type="entry name" value="HTH_Crp_2"/>
    <property type="match status" value="1"/>
</dbReference>
<evidence type="ECO:0000259" key="5">
    <source>
        <dbReference type="PROSITE" id="PS51063"/>
    </source>
</evidence>
<dbReference type="PROSITE" id="PS51063">
    <property type="entry name" value="HTH_CRP_2"/>
    <property type="match status" value="1"/>
</dbReference>
<dbReference type="PANTHER" id="PTHR24567">
    <property type="entry name" value="CRP FAMILY TRANSCRIPTIONAL REGULATORY PROTEIN"/>
    <property type="match status" value="1"/>
</dbReference>
<evidence type="ECO:0000313" key="6">
    <source>
        <dbReference type="EMBL" id="GGM78143.1"/>
    </source>
</evidence>
<evidence type="ECO:0000259" key="4">
    <source>
        <dbReference type="PROSITE" id="PS50042"/>
    </source>
</evidence>
<sequence>MNLWEMLTEAQRARFRAAGQPRHYPPGTVIMCEGDPGGWALVVTSGHVKVVAVTPGGYDAVLAVRGPGDVLGEMAVVDGSRRSASVIAIDEVAALWLSAKAFLGVVDDEPAVSAALVRIITARLRYANNRRSEFSDSTSAQRLAVLIAELATSYGVPHENGTLITLRLSQQDLAGLAATSREAVARALRSLRDEGLVTTGRRRLLVRDVGALRAQGRGQP</sequence>
<proteinExistence type="predicted"/>
<feature type="domain" description="HTH crp-type" evidence="5">
    <location>
        <begin position="137"/>
        <end position="210"/>
    </location>
</feature>
<dbReference type="InterPro" id="IPR018488">
    <property type="entry name" value="cNMP-bd_CS"/>
</dbReference>
<dbReference type="EMBL" id="BMNC01000002">
    <property type="protein sequence ID" value="GGM78143.1"/>
    <property type="molecule type" value="Genomic_DNA"/>
</dbReference>
<evidence type="ECO:0000256" key="1">
    <source>
        <dbReference type="ARBA" id="ARBA00023015"/>
    </source>
</evidence>
<dbReference type="Gene3D" id="2.60.120.10">
    <property type="entry name" value="Jelly Rolls"/>
    <property type="match status" value="1"/>
</dbReference>
<dbReference type="Pfam" id="PF00027">
    <property type="entry name" value="cNMP_binding"/>
    <property type="match status" value="1"/>
</dbReference>
<dbReference type="PROSITE" id="PS00889">
    <property type="entry name" value="CNMP_BINDING_2"/>
    <property type="match status" value="1"/>
</dbReference>
<dbReference type="Proteomes" id="UP000597656">
    <property type="component" value="Unassembled WGS sequence"/>
</dbReference>
<dbReference type="InterPro" id="IPR018490">
    <property type="entry name" value="cNMP-bd_dom_sf"/>
</dbReference>
<dbReference type="SUPFAM" id="SSF51206">
    <property type="entry name" value="cAMP-binding domain-like"/>
    <property type="match status" value="1"/>
</dbReference>
<name>A0ABQ2HF33_9PSEU</name>
<organism evidence="6 7">
    <name type="scientific">Lentzea pudingi</name>
    <dbReference type="NCBI Taxonomy" id="1789439"/>
    <lineage>
        <taxon>Bacteria</taxon>
        <taxon>Bacillati</taxon>
        <taxon>Actinomycetota</taxon>
        <taxon>Actinomycetes</taxon>
        <taxon>Pseudonocardiales</taxon>
        <taxon>Pseudonocardiaceae</taxon>
        <taxon>Lentzea</taxon>
    </lineage>
</organism>
<accession>A0ABQ2HF33</accession>
<keyword evidence="1" id="KW-0805">Transcription regulation</keyword>
<dbReference type="InterPro" id="IPR050397">
    <property type="entry name" value="Env_Response_Regulators"/>
</dbReference>
<evidence type="ECO:0008006" key="8">
    <source>
        <dbReference type="Google" id="ProtNLM"/>
    </source>
</evidence>
<dbReference type="SMART" id="SM00419">
    <property type="entry name" value="HTH_CRP"/>
    <property type="match status" value="1"/>
</dbReference>
<reference evidence="7" key="1">
    <citation type="journal article" date="2019" name="Int. J. Syst. Evol. Microbiol.">
        <title>The Global Catalogue of Microorganisms (GCM) 10K type strain sequencing project: providing services to taxonomists for standard genome sequencing and annotation.</title>
        <authorList>
            <consortium name="The Broad Institute Genomics Platform"/>
            <consortium name="The Broad Institute Genome Sequencing Center for Infectious Disease"/>
            <person name="Wu L."/>
            <person name="Ma J."/>
        </authorList>
    </citation>
    <scope>NUCLEOTIDE SEQUENCE [LARGE SCALE GENOMIC DNA]</scope>
    <source>
        <strain evidence="7">CGMCC 4.7319</strain>
    </source>
</reference>
<evidence type="ECO:0000256" key="3">
    <source>
        <dbReference type="ARBA" id="ARBA00023163"/>
    </source>
</evidence>
<protein>
    <recommendedName>
        <fullName evidence="8">cAMP-binding domain of CRP or a regulatory subunit of cAMP-dependent protein kinases</fullName>
    </recommendedName>
</protein>
<dbReference type="PROSITE" id="PS50042">
    <property type="entry name" value="CNMP_BINDING_3"/>
    <property type="match status" value="1"/>
</dbReference>
<dbReference type="PANTHER" id="PTHR24567:SF68">
    <property type="entry name" value="DNA-BINDING TRANSCRIPTIONAL DUAL REGULATOR CRP"/>
    <property type="match status" value="1"/>
</dbReference>
<keyword evidence="7" id="KW-1185">Reference proteome</keyword>
<feature type="domain" description="Cyclic nucleotide-binding" evidence="4">
    <location>
        <begin position="3"/>
        <end position="106"/>
    </location>
</feature>
<evidence type="ECO:0000256" key="2">
    <source>
        <dbReference type="ARBA" id="ARBA00023125"/>
    </source>
</evidence>
<dbReference type="InterPro" id="IPR014710">
    <property type="entry name" value="RmlC-like_jellyroll"/>
</dbReference>
<gene>
    <name evidence="6" type="ORF">GCM10011609_12400</name>
</gene>
<keyword evidence="3" id="KW-0804">Transcription</keyword>
<dbReference type="CDD" id="cd00038">
    <property type="entry name" value="CAP_ED"/>
    <property type="match status" value="1"/>
</dbReference>
<dbReference type="SUPFAM" id="SSF46785">
    <property type="entry name" value="Winged helix' DNA-binding domain"/>
    <property type="match status" value="1"/>
</dbReference>
<comment type="caution">
    <text evidence="6">The sequence shown here is derived from an EMBL/GenBank/DDBJ whole genome shotgun (WGS) entry which is preliminary data.</text>
</comment>
<dbReference type="InterPro" id="IPR012318">
    <property type="entry name" value="HTH_CRP"/>
</dbReference>
<dbReference type="Gene3D" id="1.10.10.10">
    <property type="entry name" value="Winged helix-like DNA-binding domain superfamily/Winged helix DNA-binding domain"/>
    <property type="match status" value="1"/>
</dbReference>
<dbReference type="InterPro" id="IPR036388">
    <property type="entry name" value="WH-like_DNA-bd_sf"/>
</dbReference>
<evidence type="ECO:0000313" key="7">
    <source>
        <dbReference type="Proteomes" id="UP000597656"/>
    </source>
</evidence>
<keyword evidence="2" id="KW-0238">DNA-binding</keyword>
<dbReference type="InterPro" id="IPR036390">
    <property type="entry name" value="WH_DNA-bd_sf"/>
</dbReference>